<dbReference type="EMBL" id="KN838551">
    <property type="protein sequence ID" value="KIK06815.1"/>
    <property type="molecule type" value="Genomic_DNA"/>
</dbReference>
<dbReference type="SMART" id="SM00726">
    <property type="entry name" value="UIM"/>
    <property type="match status" value="2"/>
</dbReference>
<evidence type="ECO:0000256" key="1">
    <source>
        <dbReference type="SAM" id="MobiDB-lite"/>
    </source>
</evidence>
<feature type="compositionally biased region" description="Pro residues" evidence="1">
    <location>
        <begin position="1"/>
        <end position="10"/>
    </location>
</feature>
<protein>
    <submittedName>
        <fullName evidence="2">Uncharacterized protein</fullName>
    </submittedName>
</protein>
<gene>
    <name evidence="2" type="ORF">K443DRAFT_2936</name>
</gene>
<feature type="region of interest" description="Disordered" evidence="1">
    <location>
        <begin position="302"/>
        <end position="357"/>
    </location>
</feature>
<feature type="compositionally biased region" description="Polar residues" evidence="1">
    <location>
        <begin position="154"/>
        <end position="163"/>
    </location>
</feature>
<reference evidence="2 3" key="1">
    <citation type="submission" date="2014-04" db="EMBL/GenBank/DDBJ databases">
        <authorList>
            <consortium name="DOE Joint Genome Institute"/>
            <person name="Kuo A."/>
            <person name="Kohler A."/>
            <person name="Nagy L.G."/>
            <person name="Floudas D."/>
            <person name="Copeland A."/>
            <person name="Barry K.W."/>
            <person name="Cichocki N."/>
            <person name="Veneault-Fourrey C."/>
            <person name="LaButti K."/>
            <person name="Lindquist E.A."/>
            <person name="Lipzen A."/>
            <person name="Lundell T."/>
            <person name="Morin E."/>
            <person name="Murat C."/>
            <person name="Sun H."/>
            <person name="Tunlid A."/>
            <person name="Henrissat B."/>
            <person name="Grigoriev I.V."/>
            <person name="Hibbett D.S."/>
            <person name="Martin F."/>
            <person name="Nordberg H.P."/>
            <person name="Cantor M.N."/>
            <person name="Hua S.X."/>
        </authorList>
    </citation>
    <scope>NUCLEOTIDE SEQUENCE [LARGE SCALE GENOMIC DNA]</scope>
    <source>
        <strain evidence="2 3">LaAM-08-1</strain>
    </source>
</reference>
<feature type="region of interest" description="Disordered" evidence="1">
    <location>
        <begin position="141"/>
        <end position="165"/>
    </location>
</feature>
<evidence type="ECO:0000313" key="2">
    <source>
        <dbReference type="EMBL" id="KIK06815.1"/>
    </source>
</evidence>
<dbReference type="STRING" id="1095629.A0A0C9X3U1"/>
<accession>A0A0C9X3U1</accession>
<feature type="compositionally biased region" description="Polar residues" evidence="1">
    <location>
        <begin position="511"/>
        <end position="524"/>
    </location>
</feature>
<organism evidence="2 3">
    <name type="scientific">Laccaria amethystina LaAM-08-1</name>
    <dbReference type="NCBI Taxonomy" id="1095629"/>
    <lineage>
        <taxon>Eukaryota</taxon>
        <taxon>Fungi</taxon>
        <taxon>Dikarya</taxon>
        <taxon>Basidiomycota</taxon>
        <taxon>Agaricomycotina</taxon>
        <taxon>Agaricomycetes</taxon>
        <taxon>Agaricomycetidae</taxon>
        <taxon>Agaricales</taxon>
        <taxon>Agaricineae</taxon>
        <taxon>Hydnangiaceae</taxon>
        <taxon>Laccaria</taxon>
    </lineage>
</organism>
<dbReference type="AlphaFoldDB" id="A0A0C9X3U1"/>
<feature type="region of interest" description="Disordered" evidence="1">
    <location>
        <begin position="437"/>
        <end position="467"/>
    </location>
</feature>
<feature type="region of interest" description="Disordered" evidence="1">
    <location>
        <begin position="90"/>
        <end position="123"/>
    </location>
</feature>
<dbReference type="Proteomes" id="UP000054477">
    <property type="component" value="Unassembled WGS sequence"/>
</dbReference>
<keyword evidence="3" id="KW-1185">Reference proteome</keyword>
<feature type="compositionally biased region" description="Low complexity" evidence="1">
    <location>
        <begin position="11"/>
        <end position="20"/>
    </location>
</feature>
<reference evidence="3" key="2">
    <citation type="submission" date="2015-01" db="EMBL/GenBank/DDBJ databases">
        <title>Evolutionary Origins and Diversification of the Mycorrhizal Mutualists.</title>
        <authorList>
            <consortium name="DOE Joint Genome Institute"/>
            <consortium name="Mycorrhizal Genomics Consortium"/>
            <person name="Kohler A."/>
            <person name="Kuo A."/>
            <person name="Nagy L.G."/>
            <person name="Floudas D."/>
            <person name="Copeland A."/>
            <person name="Barry K.W."/>
            <person name="Cichocki N."/>
            <person name="Veneault-Fourrey C."/>
            <person name="LaButti K."/>
            <person name="Lindquist E.A."/>
            <person name="Lipzen A."/>
            <person name="Lundell T."/>
            <person name="Morin E."/>
            <person name="Murat C."/>
            <person name="Riley R."/>
            <person name="Ohm R."/>
            <person name="Sun H."/>
            <person name="Tunlid A."/>
            <person name="Henrissat B."/>
            <person name="Grigoriev I.V."/>
            <person name="Hibbett D.S."/>
            <person name="Martin F."/>
        </authorList>
    </citation>
    <scope>NUCLEOTIDE SEQUENCE [LARGE SCALE GENOMIC DNA]</scope>
    <source>
        <strain evidence="3">LaAM-08-1</strain>
    </source>
</reference>
<evidence type="ECO:0000313" key="3">
    <source>
        <dbReference type="Proteomes" id="UP000054477"/>
    </source>
</evidence>
<proteinExistence type="predicted"/>
<feature type="region of interest" description="Disordered" evidence="1">
    <location>
        <begin position="1"/>
        <end position="50"/>
    </location>
</feature>
<dbReference type="HOGENOM" id="CLU_344539_0_0_1"/>
<sequence length="821" mass="89785">MAFPRAPMPPINIDRIPPNRAATTPVSDHSLSRPSHNYPSSYPQVLDSSYGPQTIHRSDLFFNQGSHMSRSQPVADFSPAQLYPYHQQHYALPTQPRPPPLLPANSHPQPTYFHRSMTEPPLPPIPPKPFHPHPIPEFNLTNPAEVDTPPLFVESSNERPSSPTDEDELAAVLALSQSESIQRKLREEALATQEEEELARALAESMLSTGGNLTEDHNPFFSEAAPSMSRIYENQSSPETPVHSSSFGSSNVSPSFASHAESFSFSNGDLTESGRYENWRSPGMSLRSSVETEVELGKRLFSDFEAPSQNPSQTPGGLDVLPEYHKGGHEIGSLAEKSSPNDRGSTSQHQQTGEYLTTDGEFRYTSSVVNPNPYSASGEQNGNYSYNASSESINISNDEAFARRLAAEEEAAAQNISSHPVPLGSLAPDVTGTNIEAESPTELPYYYADNTPSRNYSDTTTADATPHPLVVEPSLTVTARTYPSLPAHTSSAANSPAEDSQSIPPFVSGDFSGTQQRPDLPTSNISPQISQPPIPEAGDNSNRNPASSLALVSPQPVVNPNHFIDTELLLGVSIGFTPPTLSTRLLPMTDALPNIVSLPYGRCPPLHFQAPSWRHLLRLLARLSGSRLEPTVAAMAVSKTDLKLRTVIQFVKPHQAAQDWRTILWFSIDQPVPPNTPGAVKYSAFNPNMLPWSYTLSPIPTLLHDAVDTPRSKTYTIPATDIVPYPTLPITFPNLAMYLQAALDDSRRHTHESTGGKKLGKMVQLCYPNSDDSPLESSERSSVSGLFKRVIGRGNKTNKKNRANNEDTYELVTPFVPDEWG</sequence>
<dbReference type="PROSITE" id="PS50330">
    <property type="entry name" value="UIM"/>
    <property type="match status" value="1"/>
</dbReference>
<feature type="compositionally biased region" description="Polar residues" evidence="1">
    <location>
        <begin position="336"/>
        <end position="355"/>
    </location>
</feature>
<feature type="region of interest" description="Disordered" evidence="1">
    <location>
        <begin position="486"/>
        <end position="548"/>
    </location>
</feature>
<feature type="compositionally biased region" description="Polar residues" evidence="1">
    <location>
        <begin position="450"/>
        <end position="463"/>
    </location>
</feature>
<dbReference type="InterPro" id="IPR003903">
    <property type="entry name" value="UIM_dom"/>
</dbReference>
<feature type="compositionally biased region" description="Polar residues" evidence="1">
    <location>
        <begin position="21"/>
        <end position="50"/>
    </location>
</feature>
<dbReference type="OrthoDB" id="3269480at2759"/>
<feature type="compositionally biased region" description="Polar residues" evidence="1">
    <location>
        <begin position="486"/>
        <end position="503"/>
    </location>
</feature>
<name>A0A0C9X3U1_9AGAR</name>